<organism evidence="1 2">
    <name type="scientific">Buttiauxella agrestis ATCC 33320</name>
    <dbReference type="NCBI Taxonomy" id="1006004"/>
    <lineage>
        <taxon>Bacteria</taxon>
        <taxon>Pseudomonadati</taxon>
        <taxon>Pseudomonadota</taxon>
        <taxon>Gammaproteobacteria</taxon>
        <taxon>Enterobacterales</taxon>
        <taxon>Enterobacteriaceae</taxon>
        <taxon>Buttiauxella</taxon>
    </lineage>
</organism>
<name>A0A085G1X1_9ENTR</name>
<sequence>MIAPTPLQTWQEAFIPISATGNPAMVIVGTPSSIFPPVVVGQV</sequence>
<keyword evidence="2" id="KW-1185">Reference proteome</keyword>
<proteinExistence type="predicted"/>
<protein>
    <submittedName>
        <fullName evidence="1">Uncharacterized protein</fullName>
    </submittedName>
</protein>
<evidence type="ECO:0000313" key="2">
    <source>
        <dbReference type="Proteomes" id="UP000028653"/>
    </source>
</evidence>
<reference evidence="1 2" key="1">
    <citation type="submission" date="2014-05" db="EMBL/GenBank/DDBJ databases">
        <title>ATOL: Assembling a taxonomically balanced genome-scale reconstruction of the evolutionary history of the Enterobacteriaceae.</title>
        <authorList>
            <person name="Plunkett G.III."/>
            <person name="Neeno-Eckwall E.C."/>
            <person name="Glasner J.D."/>
            <person name="Perna N.T."/>
        </authorList>
    </citation>
    <scope>NUCLEOTIDE SEQUENCE [LARGE SCALE GENOMIC DNA]</scope>
    <source>
        <strain evidence="1 2">ATCC 33320</strain>
    </source>
</reference>
<dbReference type="AlphaFoldDB" id="A0A085G1X1"/>
<comment type="caution">
    <text evidence="1">The sequence shown here is derived from an EMBL/GenBank/DDBJ whole genome shotgun (WGS) entry which is preliminary data.</text>
</comment>
<gene>
    <name evidence="1" type="ORF">GBAG_3689</name>
</gene>
<dbReference type="Proteomes" id="UP000028653">
    <property type="component" value="Unassembled WGS sequence"/>
</dbReference>
<dbReference type="EMBL" id="JMPI01000063">
    <property type="protein sequence ID" value="KFC77716.1"/>
    <property type="molecule type" value="Genomic_DNA"/>
</dbReference>
<dbReference type="STRING" id="1006004.GBAG_3689"/>
<accession>A0A085G1X1</accession>
<evidence type="ECO:0000313" key="1">
    <source>
        <dbReference type="EMBL" id="KFC77716.1"/>
    </source>
</evidence>